<reference evidence="9" key="1">
    <citation type="submission" date="2020-11" db="EMBL/GenBank/DDBJ databases">
        <authorList>
            <person name="Tran Van P."/>
        </authorList>
    </citation>
    <scope>NUCLEOTIDE SEQUENCE</scope>
</reference>
<dbReference type="AlphaFoldDB" id="A0A7R9MRW4"/>
<dbReference type="PANTHER" id="PTHR11080:SF2">
    <property type="entry name" value="LD05707P"/>
    <property type="match status" value="1"/>
</dbReference>
<dbReference type="GO" id="GO:0008936">
    <property type="term" value="F:nicotinamidase activity"/>
    <property type="evidence" value="ECO:0007669"/>
    <property type="project" value="UniProtKB-EC"/>
</dbReference>
<dbReference type="Gene3D" id="3.40.50.850">
    <property type="entry name" value="Isochorismatase-like"/>
    <property type="match status" value="1"/>
</dbReference>
<feature type="domain" description="Isochorismatase-like" evidence="8">
    <location>
        <begin position="14"/>
        <end position="233"/>
    </location>
</feature>
<evidence type="ECO:0000256" key="5">
    <source>
        <dbReference type="ARBA" id="ARBA00037900"/>
    </source>
</evidence>
<accession>A0A7R9MRW4</accession>
<dbReference type="EMBL" id="OC954098">
    <property type="protein sequence ID" value="CAD7664555.1"/>
    <property type="molecule type" value="Genomic_DNA"/>
</dbReference>
<evidence type="ECO:0000256" key="4">
    <source>
        <dbReference type="ARBA" id="ARBA00022801"/>
    </source>
</evidence>
<keyword evidence="3" id="KW-0479">Metal-binding</keyword>
<dbReference type="InterPro" id="IPR036380">
    <property type="entry name" value="Isochorismatase-like_sf"/>
</dbReference>
<dbReference type="GO" id="GO:0046872">
    <property type="term" value="F:metal ion binding"/>
    <property type="evidence" value="ECO:0007669"/>
    <property type="project" value="UniProtKB-KW"/>
</dbReference>
<organism evidence="9">
    <name type="scientific">Oppiella nova</name>
    <dbReference type="NCBI Taxonomy" id="334625"/>
    <lineage>
        <taxon>Eukaryota</taxon>
        <taxon>Metazoa</taxon>
        <taxon>Ecdysozoa</taxon>
        <taxon>Arthropoda</taxon>
        <taxon>Chelicerata</taxon>
        <taxon>Arachnida</taxon>
        <taxon>Acari</taxon>
        <taxon>Acariformes</taxon>
        <taxon>Sarcoptiformes</taxon>
        <taxon>Oribatida</taxon>
        <taxon>Brachypylina</taxon>
        <taxon>Oppioidea</taxon>
        <taxon>Oppiidae</taxon>
        <taxon>Oppiella</taxon>
    </lineage>
</organism>
<dbReference type="CDD" id="cd01011">
    <property type="entry name" value="nicotinamidase"/>
    <property type="match status" value="1"/>
</dbReference>
<sequence length="258" mass="29222">MWKNWIQVILKPKSALIVVDVQNDFISGSLAINGSSAGHKGEEVVPVINELTSSIAFEKVFYSQDWHPEDHISFYDNKHIRKFHTTDNKTPEDVLLYDTVVFEGPPQTPQKLWPTHCVQQTWGSQLHPHLNVSDHSIRVFKGTHPHIDSYSVFWDNQRLNQTNLNQLLQSLAITDVYVCGLCLDVCVGFTALDASQLGYRTVVIDDASRGLDHNHIRAIKDQFTDNHVVVVTADRVQAMVTGADRRPELAFNLALSRR</sequence>
<dbReference type="EMBL" id="CAJPVJ010039273">
    <property type="protein sequence ID" value="CAG2181692.1"/>
    <property type="molecule type" value="Genomic_DNA"/>
</dbReference>
<dbReference type="Proteomes" id="UP000728032">
    <property type="component" value="Unassembled WGS sequence"/>
</dbReference>
<keyword evidence="2" id="KW-0662">Pyridine nucleotide biosynthesis</keyword>
<evidence type="ECO:0000256" key="3">
    <source>
        <dbReference type="ARBA" id="ARBA00022723"/>
    </source>
</evidence>
<evidence type="ECO:0000256" key="2">
    <source>
        <dbReference type="ARBA" id="ARBA00022642"/>
    </source>
</evidence>
<dbReference type="OrthoDB" id="167809at2759"/>
<comment type="similarity">
    <text evidence="1">Belongs to the isochorismatase family.</text>
</comment>
<dbReference type="EC" id="3.5.1.19" evidence="6"/>
<evidence type="ECO:0000313" key="10">
    <source>
        <dbReference type="Proteomes" id="UP000728032"/>
    </source>
</evidence>
<dbReference type="InterPro" id="IPR052347">
    <property type="entry name" value="Isochorismatase_Nicotinamidase"/>
</dbReference>
<keyword evidence="4" id="KW-0378">Hydrolase</keyword>
<dbReference type="PANTHER" id="PTHR11080">
    <property type="entry name" value="PYRAZINAMIDASE/NICOTINAMIDASE"/>
    <property type="match status" value="1"/>
</dbReference>
<comment type="pathway">
    <text evidence="5">Cofactor biosynthesis; nicotinate biosynthesis; nicotinate from nicotinamide: step 1/1.</text>
</comment>
<evidence type="ECO:0000259" key="8">
    <source>
        <dbReference type="Pfam" id="PF00857"/>
    </source>
</evidence>
<dbReference type="GO" id="GO:0019363">
    <property type="term" value="P:pyridine nucleotide biosynthetic process"/>
    <property type="evidence" value="ECO:0007669"/>
    <property type="project" value="UniProtKB-KW"/>
</dbReference>
<evidence type="ECO:0000313" key="9">
    <source>
        <dbReference type="EMBL" id="CAD7664555.1"/>
    </source>
</evidence>
<evidence type="ECO:0000256" key="6">
    <source>
        <dbReference type="ARBA" id="ARBA00039017"/>
    </source>
</evidence>
<dbReference type="Pfam" id="PF00857">
    <property type="entry name" value="Isochorismatase"/>
    <property type="match status" value="1"/>
</dbReference>
<dbReference type="SUPFAM" id="SSF52499">
    <property type="entry name" value="Isochorismatase-like hydrolases"/>
    <property type="match status" value="1"/>
</dbReference>
<evidence type="ECO:0000256" key="1">
    <source>
        <dbReference type="ARBA" id="ARBA00006336"/>
    </source>
</evidence>
<dbReference type="InterPro" id="IPR000868">
    <property type="entry name" value="Isochorismatase-like_dom"/>
</dbReference>
<proteinExistence type="inferred from homology"/>
<name>A0A7R9MRW4_9ACAR</name>
<keyword evidence="10" id="KW-1185">Reference proteome</keyword>
<protein>
    <recommendedName>
        <fullName evidence="6">nicotinamidase</fullName>
        <ecNumber evidence="6">3.5.1.19</ecNumber>
    </recommendedName>
    <alternativeName>
        <fullName evidence="7">Nicotinamide deamidase</fullName>
    </alternativeName>
</protein>
<evidence type="ECO:0000256" key="7">
    <source>
        <dbReference type="ARBA" id="ARBA00043224"/>
    </source>
</evidence>
<gene>
    <name evidence="9" type="ORF">ONB1V03_LOCUS21113</name>
</gene>